<reference evidence="1 2" key="1">
    <citation type="submission" date="2015-12" db="EMBL/GenBank/DDBJ databases">
        <title>Draft genome sequence of Moniliophthora roreri, the causal agent of frosty pod rot of cacao.</title>
        <authorList>
            <person name="Aime M.C."/>
            <person name="Diaz-Valderrama J.R."/>
            <person name="Kijpornyongpan T."/>
            <person name="Phillips-Mora W."/>
        </authorList>
    </citation>
    <scope>NUCLEOTIDE SEQUENCE [LARGE SCALE GENOMIC DNA]</scope>
    <source>
        <strain evidence="1 2">MCA 2952</strain>
    </source>
</reference>
<gene>
    <name evidence="1" type="ORF">WG66_3174</name>
</gene>
<accession>A0A0W0G723</accession>
<proteinExistence type="predicted"/>
<name>A0A0W0G723_MONRR</name>
<sequence>MDVLEDFANFEPVVDLEALDCAYLSRNIDTKGEIHNFAKSIAILGSMYDMACRTFLKVSIPELRTLCGSLDPRNLRSLGNGRFDGVTDRNTTFILGYKYRIGDQHVGVPSLLAPTK</sequence>
<evidence type="ECO:0000313" key="1">
    <source>
        <dbReference type="EMBL" id="KTB44245.1"/>
    </source>
</evidence>
<comment type="caution">
    <text evidence="1">The sequence shown here is derived from an EMBL/GenBank/DDBJ whole genome shotgun (WGS) entry which is preliminary data.</text>
</comment>
<dbReference type="Proteomes" id="UP000054988">
    <property type="component" value="Unassembled WGS sequence"/>
</dbReference>
<dbReference type="AlphaFoldDB" id="A0A0W0G723"/>
<organism evidence="1 2">
    <name type="scientific">Moniliophthora roreri</name>
    <name type="common">Frosty pod rot fungus</name>
    <name type="synonym">Monilia roreri</name>
    <dbReference type="NCBI Taxonomy" id="221103"/>
    <lineage>
        <taxon>Eukaryota</taxon>
        <taxon>Fungi</taxon>
        <taxon>Dikarya</taxon>
        <taxon>Basidiomycota</taxon>
        <taxon>Agaricomycotina</taxon>
        <taxon>Agaricomycetes</taxon>
        <taxon>Agaricomycetidae</taxon>
        <taxon>Agaricales</taxon>
        <taxon>Marasmiineae</taxon>
        <taxon>Marasmiaceae</taxon>
        <taxon>Moniliophthora</taxon>
    </lineage>
</organism>
<protein>
    <submittedName>
        <fullName evidence="1">Uncharacterized protein</fullName>
    </submittedName>
</protein>
<evidence type="ECO:0000313" key="2">
    <source>
        <dbReference type="Proteomes" id="UP000054988"/>
    </source>
</evidence>
<dbReference type="EMBL" id="LATX01000962">
    <property type="protein sequence ID" value="KTB44245.1"/>
    <property type="molecule type" value="Genomic_DNA"/>
</dbReference>